<keyword evidence="1 2" id="KW-0732">Signal</keyword>
<dbReference type="InterPro" id="IPR028994">
    <property type="entry name" value="Integrin_alpha_N"/>
</dbReference>
<evidence type="ECO:0000256" key="1">
    <source>
        <dbReference type="ARBA" id="ARBA00022729"/>
    </source>
</evidence>
<sequence>MAVRGTARLLAFALAMVCTVSGWPGVAGAAEPGAATGDPAPPGVAGVTEAPDETTAFAAARRSGAPVEITAERTETSRVFANPSGTRTLEQYVQPVRARTPEGWAPIDTTLVRDADGTVRPRVAVAGLRLSGGGAGELVSISRDDRRLGLSWPGALPTPVLAGDTATYPEVLPGVDLRVRVTADGFAQLLVVKDARAAANPALRAITYHTSTSGLTIRAHQDGSTTAEHDGTPVFYSGTPTMWDSTPAPAARTAAAPASTVDESGPARERAMGLRVDRDRLTVLPDQDLLTGSDTQFPLYLGPSYSSTQYRWTQVNGYAATTSYWTTQRDVARVGYQNYDGTSRYRSFFQVNAAPFAGSRITRTWFAVTLDHSGSCAATPVDFWHTKAIDPAVALTWNSSTSHWLSKLDTRSGNANEGGGCGTTQPDLPMEFSSAALQTVVQNAATAKAGSLTFGLRAPNESDAGQWKKFLPATARLVVEYNIAPRAPIGLATVPPTPCGTATAPTALNTATPTFSAIASDPDNDNVSGQLEILNGDTVISTVDGPTIRSGGAFTWPPLPAGVLPEDQPDTVFNYRARVRDAGLSSPDSARCYFTVDRVRPGTPTITTADYPDGVPVRAVGELGTVTFTRAAGDTDVAGFKYGFQQDKTTMWVAAGATGSATVPITLWPRSAGIDRPLYVRAVDRAGNISVATPAWTLTANDRTVPGGAVRGDTNGDRRADFTTLFDQGDGRTAAWNVLSSGDGFTAGYIGWDTDVSGGFPMYRIKSVNGDFDGDGRTDIATFREDPDGMVRLYLLRSDGNRFDAESEPAWAGSQYRLSHLRLAAGDFDGDGDDDIAVFQGLSGNQTVLWVHHSAAGRVGAPVQRWDSGVGGLDVGQLSPVAGDFTGDGRDDIAVFRGATGGTRTTLWLHQATDTGFAAPVQQWDSGSTTFDRARASYLSTNVNGDAAGRDEIVAVYDKGGAATQLTVFTAGTGTWTTSVGWDSGAANTFDAKRAVVAAGDFNGDGRGDVAALYDVGGGTRQLHTFSSTGTALSNARIDWQGTVADAPASVYIEPNRKYRLLPRHSGKCVEIAAGNTANDTPLKQADCAGSASNQQFTLERIGSTPYFRAKVVASGKCLDITGWKHEDNTPVAQSTCDADGGPQANQQFRLDYVDGSGMDVVVAPRIVHSDKCVTVSGASTQVGAAVVQSTCTGAANQQYTLRIEP</sequence>
<evidence type="ECO:0000256" key="2">
    <source>
        <dbReference type="SAM" id="SignalP"/>
    </source>
</evidence>
<dbReference type="InterPro" id="IPR013517">
    <property type="entry name" value="FG-GAP"/>
</dbReference>
<accession>A0AAE3GLG5</accession>
<dbReference type="CDD" id="cd00161">
    <property type="entry name" value="beta-trefoil_Ricin-like"/>
    <property type="match status" value="1"/>
</dbReference>
<dbReference type="Proteomes" id="UP001206128">
    <property type="component" value="Unassembled WGS sequence"/>
</dbReference>
<dbReference type="SMART" id="SM00458">
    <property type="entry name" value="RICIN"/>
    <property type="match status" value="1"/>
</dbReference>
<comment type="caution">
    <text evidence="4">The sequence shown here is derived from an EMBL/GenBank/DDBJ whole genome shotgun (WGS) entry which is preliminary data.</text>
</comment>
<reference evidence="4" key="1">
    <citation type="submission" date="2022-06" db="EMBL/GenBank/DDBJ databases">
        <title>Genomic Encyclopedia of Archaeal and Bacterial Type Strains, Phase II (KMG-II): from individual species to whole genera.</title>
        <authorList>
            <person name="Goeker M."/>
        </authorList>
    </citation>
    <scope>NUCLEOTIDE SEQUENCE</scope>
    <source>
        <strain evidence="4">DSM 43935</strain>
    </source>
</reference>
<dbReference type="InterPro" id="IPR000772">
    <property type="entry name" value="Ricin_B_lectin"/>
</dbReference>
<dbReference type="InterPro" id="IPR035992">
    <property type="entry name" value="Ricin_B-like_lectins"/>
</dbReference>
<organism evidence="4 5">
    <name type="scientific">Goodfellowiella coeruleoviolacea</name>
    <dbReference type="NCBI Taxonomy" id="334858"/>
    <lineage>
        <taxon>Bacteria</taxon>
        <taxon>Bacillati</taxon>
        <taxon>Actinomycetota</taxon>
        <taxon>Actinomycetes</taxon>
        <taxon>Pseudonocardiales</taxon>
        <taxon>Pseudonocardiaceae</taxon>
        <taxon>Goodfellowiella</taxon>
    </lineage>
</organism>
<dbReference type="SUPFAM" id="SSF50370">
    <property type="entry name" value="Ricin B-like lectins"/>
    <property type="match status" value="1"/>
</dbReference>
<proteinExistence type="predicted"/>
<dbReference type="SUPFAM" id="SSF69318">
    <property type="entry name" value="Integrin alpha N-terminal domain"/>
    <property type="match status" value="2"/>
</dbReference>
<feature type="chain" id="PRO_5042083826" evidence="2">
    <location>
        <begin position="30"/>
        <end position="1206"/>
    </location>
</feature>
<evidence type="ECO:0000313" key="4">
    <source>
        <dbReference type="EMBL" id="MCP2169677.1"/>
    </source>
</evidence>
<feature type="signal peptide" evidence="2">
    <location>
        <begin position="1"/>
        <end position="29"/>
    </location>
</feature>
<name>A0AAE3GLG5_9PSEU</name>
<dbReference type="Pfam" id="PF13517">
    <property type="entry name" value="FG-GAP_3"/>
    <property type="match status" value="1"/>
</dbReference>
<protein>
    <submittedName>
        <fullName evidence="4">Repeat domain-containing protein</fullName>
    </submittedName>
</protein>
<dbReference type="Gene3D" id="2.40.128.340">
    <property type="match status" value="3"/>
</dbReference>
<keyword evidence="5" id="KW-1185">Reference proteome</keyword>
<dbReference type="PROSITE" id="PS50231">
    <property type="entry name" value="RICIN_B_LECTIN"/>
    <property type="match status" value="1"/>
</dbReference>
<evidence type="ECO:0000259" key="3">
    <source>
        <dbReference type="SMART" id="SM00458"/>
    </source>
</evidence>
<dbReference type="RefSeq" id="WP_253778839.1">
    <property type="nucleotide sequence ID" value="NZ_JAMTCK010000020.1"/>
</dbReference>
<feature type="domain" description="Ricin B lectin" evidence="3">
    <location>
        <begin position="1056"/>
        <end position="1203"/>
    </location>
</feature>
<evidence type="ECO:0000313" key="5">
    <source>
        <dbReference type="Proteomes" id="UP001206128"/>
    </source>
</evidence>
<dbReference type="Pfam" id="PF00652">
    <property type="entry name" value="Ricin_B_lectin"/>
    <property type="match status" value="1"/>
</dbReference>
<gene>
    <name evidence="4" type="ORF">LX83_006563</name>
</gene>
<dbReference type="AlphaFoldDB" id="A0AAE3GLG5"/>
<dbReference type="Gene3D" id="2.80.10.50">
    <property type="match status" value="1"/>
</dbReference>
<dbReference type="EMBL" id="JAMTCK010000020">
    <property type="protein sequence ID" value="MCP2169677.1"/>
    <property type="molecule type" value="Genomic_DNA"/>
</dbReference>